<dbReference type="GO" id="GO:0003677">
    <property type="term" value="F:DNA binding"/>
    <property type="evidence" value="ECO:0007669"/>
    <property type="project" value="UniProtKB-KW"/>
</dbReference>
<dbReference type="GO" id="GO:0006950">
    <property type="term" value="P:response to stress"/>
    <property type="evidence" value="ECO:0007669"/>
    <property type="project" value="TreeGrafter"/>
</dbReference>
<dbReference type="KEGG" id="ctes:O987_20195"/>
<gene>
    <name evidence="5" type="ORF">O987_20195</name>
</gene>
<keyword evidence="2" id="KW-0238">DNA-binding</keyword>
<dbReference type="SMART" id="SM00347">
    <property type="entry name" value="HTH_MARR"/>
    <property type="match status" value="1"/>
</dbReference>
<dbReference type="RefSeq" id="WP_003053140.1">
    <property type="nucleotide sequence ID" value="NZ_CP006704.1"/>
</dbReference>
<dbReference type="Proteomes" id="UP000028782">
    <property type="component" value="Chromosome"/>
</dbReference>
<dbReference type="HOGENOM" id="CLU_083287_4_0_4"/>
<evidence type="ECO:0000256" key="3">
    <source>
        <dbReference type="ARBA" id="ARBA00023163"/>
    </source>
</evidence>
<reference evidence="5 6" key="1">
    <citation type="journal article" date="2014" name="Genome Announc.">
        <title>Complete Genome Sequence of Polychlorinated Biphenyl Degrader Comamonas testosteroni TK102 (NBRC 109938).</title>
        <authorList>
            <person name="Fukuda K."/>
            <person name="Hosoyama A."/>
            <person name="Tsuchikane K."/>
            <person name="Ohji S."/>
            <person name="Yamazoe A."/>
            <person name="Fujita N."/>
            <person name="Shintani M."/>
            <person name="Kimbara K."/>
        </authorList>
    </citation>
    <scope>NUCLEOTIDE SEQUENCE [LARGE SCALE GENOMIC DNA]</scope>
    <source>
        <strain evidence="5">TK102</strain>
    </source>
</reference>
<evidence type="ECO:0000256" key="2">
    <source>
        <dbReference type="ARBA" id="ARBA00023125"/>
    </source>
</evidence>
<sequence length="172" mass="18882">MTNSALPNAASDSASSPPFFPRLEVETFPGHGIRRLQQVAVAVFSQATEAWGVTPLQFAVLQKLVHLPGIDQRTLSMEVGFDKSTIGGVIDRLEARGLLLRQHTAKDRRVRLLSLTPEGQALLADAGPSVLQAQQQMLDPLSETERELFTQLMRKVIEHHEQLDPEAQTPAG</sequence>
<organism evidence="5 6">
    <name type="scientific">Comamonas testosteroni TK102</name>
    <dbReference type="NCBI Taxonomy" id="1392005"/>
    <lineage>
        <taxon>Bacteria</taxon>
        <taxon>Pseudomonadati</taxon>
        <taxon>Pseudomonadota</taxon>
        <taxon>Betaproteobacteria</taxon>
        <taxon>Burkholderiales</taxon>
        <taxon>Comamonadaceae</taxon>
        <taxon>Comamonas</taxon>
    </lineage>
</organism>
<dbReference type="InterPro" id="IPR023187">
    <property type="entry name" value="Tscrpt_reg_MarR-type_CS"/>
</dbReference>
<dbReference type="PANTHER" id="PTHR33164">
    <property type="entry name" value="TRANSCRIPTIONAL REGULATOR, MARR FAMILY"/>
    <property type="match status" value="1"/>
</dbReference>
<proteinExistence type="predicted"/>
<dbReference type="SUPFAM" id="SSF46785">
    <property type="entry name" value="Winged helix' DNA-binding domain"/>
    <property type="match status" value="1"/>
</dbReference>
<protein>
    <submittedName>
        <fullName evidence="5">Transcriptional regulator</fullName>
    </submittedName>
</protein>
<feature type="domain" description="HTH marR-type" evidence="4">
    <location>
        <begin position="29"/>
        <end position="158"/>
    </location>
</feature>
<dbReference type="PANTHER" id="PTHR33164:SF95">
    <property type="entry name" value="TRANSCRIPTIONAL REGULATOR"/>
    <property type="match status" value="1"/>
</dbReference>
<dbReference type="InterPro" id="IPR000835">
    <property type="entry name" value="HTH_MarR-typ"/>
</dbReference>
<accession>A0A076PQX8</accession>
<dbReference type="AlphaFoldDB" id="A0A076PQX8"/>
<dbReference type="InterPro" id="IPR036390">
    <property type="entry name" value="WH_DNA-bd_sf"/>
</dbReference>
<dbReference type="Pfam" id="PF01047">
    <property type="entry name" value="MarR"/>
    <property type="match status" value="1"/>
</dbReference>
<dbReference type="GO" id="GO:0003700">
    <property type="term" value="F:DNA-binding transcription factor activity"/>
    <property type="evidence" value="ECO:0007669"/>
    <property type="project" value="InterPro"/>
</dbReference>
<evidence type="ECO:0000313" key="5">
    <source>
        <dbReference type="EMBL" id="AIJ48133.1"/>
    </source>
</evidence>
<dbReference type="Gene3D" id="1.10.10.10">
    <property type="entry name" value="Winged helix-like DNA-binding domain superfamily/Winged helix DNA-binding domain"/>
    <property type="match status" value="1"/>
</dbReference>
<keyword evidence="1" id="KW-0805">Transcription regulation</keyword>
<evidence type="ECO:0000256" key="1">
    <source>
        <dbReference type="ARBA" id="ARBA00023015"/>
    </source>
</evidence>
<dbReference type="InterPro" id="IPR039422">
    <property type="entry name" value="MarR/SlyA-like"/>
</dbReference>
<name>A0A076PQX8_COMTE</name>
<dbReference type="InterPro" id="IPR036388">
    <property type="entry name" value="WH-like_DNA-bd_sf"/>
</dbReference>
<keyword evidence="3" id="KW-0804">Transcription</keyword>
<dbReference type="PROSITE" id="PS50995">
    <property type="entry name" value="HTH_MARR_2"/>
    <property type="match status" value="1"/>
</dbReference>
<dbReference type="PRINTS" id="PR00598">
    <property type="entry name" value="HTHMARR"/>
</dbReference>
<dbReference type="EMBL" id="CP006704">
    <property type="protein sequence ID" value="AIJ48133.1"/>
    <property type="molecule type" value="Genomic_DNA"/>
</dbReference>
<evidence type="ECO:0000259" key="4">
    <source>
        <dbReference type="PROSITE" id="PS50995"/>
    </source>
</evidence>
<dbReference type="PROSITE" id="PS01117">
    <property type="entry name" value="HTH_MARR_1"/>
    <property type="match status" value="1"/>
</dbReference>
<evidence type="ECO:0000313" key="6">
    <source>
        <dbReference type="Proteomes" id="UP000028782"/>
    </source>
</evidence>